<feature type="transmembrane region" description="Helical" evidence="2">
    <location>
        <begin position="185"/>
        <end position="210"/>
    </location>
</feature>
<name>A0AAJ0BMK6_9PEZI</name>
<accession>A0AAJ0BMK6</accession>
<feature type="transmembrane region" description="Helical" evidence="2">
    <location>
        <begin position="50"/>
        <end position="69"/>
    </location>
</feature>
<keyword evidence="2" id="KW-1133">Transmembrane helix</keyword>
<evidence type="ECO:0000313" key="4">
    <source>
        <dbReference type="Proteomes" id="UP001239445"/>
    </source>
</evidence>
<gene>
    <name evidence="3" type="ORF">QBC47DRAFT_20823</name>
</gene>
<proteinExistence type="predicted"/>
<evidence type="ECO:0000256" key="1">
    <source>
        <dbReference type="SAM" id="MobiDB-lite"/>
    </source>
</evidence>
<keyword evidence="2" id="KW-0812">Transmembrane</keyword>
<protein>
    <recommendedName>
        <fullName evidence="5">Transmembrane protein</fullName>
    </recommendedName>
</protein>
<evidence type="ECO:0000313" key="3">
    <source>
        <dbReference type="EMBL" id="KAK1761063.1"/>
    </source>
</evidence>
<keyword evidence="2" id="KW-0472">Membrane</keyword>
<dbReference type="Proteomes" id="UP001239445">
    <property type="component" value="Unassembled WGS sequence"/>
</dbReference>
<reference evidence="3" key="1">
    <citation type="submission" date="2023-06" db="EMBL/GenBank/DDBJ databases">
        <title>Genome-scale phylogeny and comparative genomics of the fungal order Sordariales.</title>
        <authorList>
            <consortium name="Lawrence Berkeley National Laboratory"/>
            <person name="Hensen N."/>
            <person name="Bonometti L."/>
            <person name="Westerberg I."/>
            <person name="Brannstrom I.O."/>
            <person name="Guillou S."/>
            <person name="Cros-Aarteil S."/>
            <person name="Calhoun S."/>
            <person name="Haridas S."/>
            <person name="Kuo A."/>
            <person name="Mondo S."/>
            <person name="Pangilinan J."/>
            <person name="Riley R."/>
            <person name="Labutti K."/>
            <person name="Andreopoulos B."/>
            <person name="Lipzen A."/>
            <person name="Chen C."/>
            <person name="Yanf M."/>
            <person name="Daum C."/>
            <person name="Ng V."/>
            <person name="Clum A."/>
            <person name="Steindorff A."/>
            <person name="Ohm R."/>
            <person name="Martin F."/>
            <person name="Silar P."/>
            <person name="Natvig D."/>
            <person name="Lalanne C."/>
            <person name="Gautier V."/>
            <person name="Ament-Velasquez S.L."/>
            <person name="Kruys A."/>
            <person name="Hutchinson M.I."/>
            <person name="Powell A.J."/>
            <person name="Barry K."/>
            <person name="Miller A.N."/>
            <person name="Grigoriev I.V."/>
            <person name="Debuchy R."/>
            <person name="Gladieux P."/>
            <person name="Thoren M.H."/>
            <person name="Johannesson H."/>
        </authorList>
    </citation>
    <scope>NUCLEOTIDE SEQUENCE</scope>
    <source>
        <strain evidence="3">PSN4</strain>
    </source>
</reference>
<feature type="transmembrane region" description="Helical" evidence="2">
    <location>
        <begin position="241"/>
        <end position="263"/>
    </location>
</feature>
<evidence type="ECO:0008006" key="5">
    <source>
        <dbReference type="Google" id="ProtNLM"/>
    </source>
</evidence>
<keyword evidence="4" id="KW-1185">Reference proteome</keyword>
<sequence>MSKGHRVHQKQWFRVPRLLLLLFFCFFFYFSNCFLTPASPASKRREKRGFVWYSVLPSLLFLSSPLPFWRYDMDSYFWTLGDVGNKRRFPHPFFVLVQHSEKPCRVIRREMARSRWTWKPSPTTSSGTGIRTATTQAGTARTGGPGPGARNPHPGWITMLGRNRFLPFSFYIIPRKEKYHLQYQFFLIGIFFLDLIRPLCDVFITITTVFRTKIDGGVWRVGTDTYVEFYLSKASSRRFRFVFALSLASSHHASTVFGILLACF</sequence>
<evidence type="ECO:0000256" key="2">
    <source>
        <dbReference type="SAM" id="Phobius"/>
    </source>
</evidence>
<comment type="caution">
    <text evidence="3">The sequence shown here is derived from an EMBL/GenBank/DDBJ whole genome shotgun (WGS) entry which is preliminary data.</text>
</comment>
<dbReference type="AlphaFoldDB" id="A0AAJ0BMK6"/>
<dbReference type="EMBL" id="MU839827">
    <property type="protein sequence ID" value="KAK1761063.1"/>
    <property type="molecule type" value="Genomic_DNA"/>
</dbReference>
<organism evidence="3 4">
    <name type="scientific">Echria macrotheca</name>
    <dbReference type="NCBI Taxonomy" id="438768"/>
    <lineage>
        <taxon>Eukaryota</taxon>
        <taxon>Fungi</taxon>
        <taxon>Dikarya</taxon>
        <taxon>Ascomycota</taxon>
        <taxon>Pezizomycotina</taxon>
        <taxon>Sordariomycetes</taxon>
        <taxon>Sordariomycetidae</taxon>
        <taxon>Sordariales</taxon>
        <taxon>Schizotheciaceae</taxon>
        <taxon>Echria</taxon>
    </lineage>
</organism>
<feature type="region of interest" description="Disordered" evidence="1">
    <location>
        <begin position="118"/>
        <end position="152"/>
    </location>
</feature>
<feature type="compositionally biased region" description="Low complexity" evidence="1">
    <location>
        <begin position="127"/>
        <end position="140"/>
    </location>
</feature>